<feature type="compositionally biased region" description="Acidic residues" evidence="1">
    <location>
        <begin position="57"/>
        <end position="77"/>
    </location>
</feature>
<name>A0A834SMP2_9FABA</name>
<accession>A0A834SMP2</accession>
<dbReference type="AlphaFoldDB" id="A0A834SMP2"/>
<evidence type="ECO:0000256" key="1">
    <source>
        <dbReference type="SAM" id="MobiDB-lite"/>
    </source>
</evidence>
<proteinExistence type="predicted"/>
<evidence type="ECO:0000313" key="3">
    <source>
        <dbReference type="Proteomes" id="UP000634136"/>
    </source>
</evidence>
<dbReference type="EMBL" id="JAAIUW010000012">
    <property type="protein sequence ID" value="KAF7807278.1"/>
    <property type="molecule type" value="Genomic_DNA"/>
</dbReference>
<feature type="region of interest" description="Disordered" evidence="1">
    <location>
        <begin position="50"/>
        <end position="77"/>
    </location>
</feature>
<dbReference type="Proteomes" id="UP000634136">
    <property type="component" value="Unassembled WGS sequence"/>
</dbReference>
<keyword evidence="3" id="KW-1185">Reference proteome</keyword>
<protein>
    <submittedName>
        <fullName evidence="2">Zinc finger protein ZAT9-like</fullName>
    </submittedName>
</protein>
<organism evidence="2 3">
    <name type="scientific">Senna tora</name>
    <dbReference type="NCBI Taxonomy" id="362788"/>
    <lineage>
        <taxon>Eukaryota</taxon>
        <taxon>Viridiplantae</taxon>
        <taxon>Streptophyta</taxon>
        <taxon>Embryophyta</taxon>
        <taxon>Tracheophyta</taxon>
        <taxon>Spermatophyta</taxon>
        <taxon>Magnoliopsida</taxon>
        <taxon>eudicotyledons</taxon>
        <taxon>Gunneridae</taxon>
        <taxon>Pentapetalae</taxon>
        <taxon>rosids</taxon>
        <taxon>fabids</taxon>
        <taxon>Fabales</taxon>
        <taxon>Fabaceae</taxon>
        <taxon>Caesalpinioideae</taxon>
        <taxon>Cassia clade</taxon>
        <taxon>Senna</taxon>
    </lineage>
</organism>
<reference evidence="2" key="1">
    <citation type="submission" date="2020-09" db="EMBL/GenBank/DDBJ databases">
        <title>Genome-Enabled Discovery of Anthraquinone Biosynthesis in Senna tora.</title>
        <authorList>
            <person name="Kang S.-H."/>
            <person name="Pandey R.P."/>
            <person name="Lee C.-M."/>
            <person name="Sim J.-S."/>
            <person name="Jeong J.-T."/>
            <person name="Choi B.-S."/>
            <person name="Jung M."/>
            <person name="Ginzburg D."/>
            <person name="Zhao K."/>
            <person name="Won S.Y."/>
            <person name="Oh T.-J."/>
            <person name="Yu Y."/>
            <person name="Kim N.-H."/>
            <person name="Lee O.R."/>
            <person name="Lee T.-H."/>
            <person name="Bashyal P."/>
            <person name="Kim T.-S."/>
            <person name="Lee W.-H."/>
            <person name="Kawkins C."/>
            <person name="Kim C.-K."/>
            <person name="Kim J.S."/>
            <person name="Ahn B.O."/>
            <person name="Rhee S.Y."/>
            <person name="Sohng J.K."/>
        </authorList>
    </citation>
    <scope>NUCLEOTIDE SEQUENCE</scope>
    <source>
        <tissue evidence="2">Leaf</tissue>
    </source>
</reference>
<comment type="caution">
    <text evidence="2">The sequence shown here is derived from an EMBL/GenBank/DDBJ whole genome shotgun (WGS) entry which is preliminary data.</text>
</comment>
<evidence type="ECO:0000313" key="2">
    <source>
        <dbReference type="EMBL" id="KAF7807278.1"/>
    </source>
</evidence>
<feature type="region of interest" description="Disordered" evidence="1">
    <location>
        <begin position="1"/>
        <end position="36"/>
    </location>
</feature>
<sequence length="77" mass="8558">MGGHMRSHFAKLPIPPKPFETTNDNDDVVSAPPHDFDAAGKNFCSLNRDFCPADQVHDDEDGGESESDEEEDIYDAY</sequence>
<gene>
    <name evidence="2" type="ORF">G2W53_039439</name>
</gene>
<dbReference type="OrthoDB" id="654211at2759"/>